<dbReference type="RefSeq" id="WP_112276038.1">
    <property type="nucleotide sequence ID" value="NZ_SWMS01000020.1"/>
</dbReference>
<dbReference type="InterPro" id="IPR022603">
    <property type="entry name" value="DUF3152"/>
</dbReference>
<evidence type="ECO:0000256" key="1">
    <source>
        <dbReference type="SAM" id="MobiDB-lite"/>
    </source>
</evidence>
<feature type="region of interest" description="Disordered" evidence="1">
    <location>
        <begin position="104"/>
        <end position="132"/>
    </location>
</feature>
<evidence type="ECO:0000313" key="4">
    <source>
        <dbReference type="EMBL" id="TKG64476.1"/>
    </source>
</evidence>
<keyword evidence="2" id="KW-0472">Membrane</keyword>
<keyword evidence="5" id="KW-1185">Reference proteome</keyword>
<dbReference type="Proteomes" id="UP000309992">
    <property type="component" value="Unassembled WGS sequence"/>
</dbReference>
<keyword evidence="2" id="KW-1133">Transmembrane helix</keyword>
<protein>
    <submittedName>
        <fullName evidence="4">DUF3152 domain-containing protein</fullName>
    </submittedName>
</protein>
<feature type="compositionally biased region" description="Polar residues" evidence="1">
    <location>
        <begin position="112"/>
        <end position="122"/>
    </location>
</feature>
<comment type="caution">
    <text evidence="4">The sequence shown here is derived from an EMBL/GenBank/DDBJ whole genome shotgun (WGS) entry which is preliminary data.</text>
</comment>
<feature type="compositionally biased region" description="Basic and acidic residues" evidence="1">
    <location>
        <begin position="1"/>
        <end position="19"/>
    </location>
</feature>
<accession>A0ABY2RXK9</accession>
<evidence type="ECO:0000313" key="5">
    <source>
        <dbReference type="Proteomes" id="UP000309992"/>
    </source>
</evidence>
<dbReference type="Pfam" id="PF11350">
    <property type="entry name" value="DUF3152"/>
    <property type="match status" value="1"/>
</dbReference>
<evidence type="ECO:0000256" key="2">
    <source>
        <dbReference type="SAM" id="Phobius"/>
    </source>
</evidence>
<proteinExistence type="predicted"/>
<feature type="domain" description="DUF3152" evidence="3">
    <location>
        <begin position="150"/>
        <end position="365"/>
    </location>
</feature>
<reference evidence="4 5" key="1">
    <citation type="journal article" date="2015" name="Antonie Van Leeuwenhoek">
        <title>Prauserella endophytica sp. nov., an endophytic actinobacterium isolated from Tamarix taklamakanensis.</title>
        <authorList>
            <person name="Liu J.M."/>
            <person name="Habden X."/>
            <person name="Guo L."/>
            <person name="Tuo L."/>
            <person name="Jiang Z.K."/>
            <person name="Liu S.W."/>
            <person name="Liu X.F."/>
            <person name="Chen L."/>
            <person name="Li R.F."/>
            <person name="Zhang Y.Q."/>
            <person name="Sun C.H."/>
        </authorList>
    </citation>
    <scope>NUCLEOTIDE SEQUENCE [LARGE SCALE GENOMIC DNA]</scope>
    <source>
        <strain evidence="4 5">CGMCC 4.7182</strain>
    </source>
</reference>
<gene>
    <name evidence="4" type="ORF">FCN18_28440</name>
</gene>
<organism evidence="4 5">
    <name type="scientific">Prauserella endophytica</name>
    <dbReference type="NCBI Taxonomy" id="1592324"/>
    <lineage>
        <taxon>Bacteria</taxon>
        <taxon>Bacillati</taxon>
        <taxon>Actinomycetota</taxon>
        <taxon>Actinomycetes</taxon>
        <taxon>Pseudonocardiales</taxon>
        <taxon>Pseudonocardiaceae</taxon>
        <taxon>Prauserella</taxon>
        <taxon>Prauserella coralliicola group</taxon>
    </lineage>
</organism>
<dbReference type="EMBL" id="SWMS01000020">
    <property type="protein sequence ID" value="TKG64476.1"/>
    <property type="molecule type" value="Genomic_DNA"/>
</dbReference>
<feature type="transmembrane region" description="Helical" evidence="2">
    <location>
        <begin position="80"/>
        <end position="99"/>
    </location>
</feature>
<keyword evidence="2" id="KW-0812">Transmembrane</keyword>
<evidence type="ECO:0000259" key="3">
    <source>
        <dbReference type="Pfam" id="PF11350"/>
    </source>
</evidence>
<feature type="region of interest" description="Disordered" evidence="1">
    <location>
        <begin position="1"/>
        <end position="75"/>
    </location>
</feature>
<name>A0ABY2RXK9_9PSEU</name>
<sequence length="370" mass="39820">MDRVTHDVRRDGRRAEYPRRTSSAYRHPSRPSAEDRYRPGARRVSAEPLRASWRPTAEPEESEDERPPRPSGLRRLTSTYGWRVYAIPVLLVITALVVVDTTRGDPGESGTALGSTSENTVNPGGARAEGPVASENPAKAVDLDIPTAKLPEGGDFTQKGAGTWHVVPGSSDPVGASDEVLTYTVEVEDGIDPSSYAGDDSFADTVEGTLSDPRSWTGSGEISLQRVDASHPDPDFRVSLTTPDTAHRPDICGGSIPFESSCYRRDVQGEDRVVINLARWVRGALAFSSDMTGYRQYAINHEVGHALGNGHEGCAQNDALAPVMMQQTFGVANDYVAQLNDTPGGDQGTVPADGKVCKPNAWPNPQVQGR</sequence>
<dbReference type="SUPFAM" id="SSF55486">
    <property type="entry name" value="Metalloproteases ('zincins'), catalytic domain"/>
    <property type="match status" value="1"/>
</dbReference>